<proteinExistence type="predicted"/>
<gene>
    <name evidence="1" type="ORF">V6590_04330</name>
</gene>
<dbReference type="Pfam" id="PF04488">
    <property type="entry name" value="Gly_transf_sug"/>
    <property type="match status" value="1"/>
</dbReference>
<protein>
    <submittedName>
        <fullName evidence="1">Glycosyltransferase</fullName>
    </submittedName>
</protein>
<organism evidence="1 2">
    <name type="scientific">Gemmobacter denitrificans</name>
    <dbReference type="NCBI Taxonomy" id="3123040"/>
    <lineage>
        <taxon>Bacteria</taxon>
        <taxon>Pseudomonadati</taxon>
        <taxon>Pseudomonadota</taxon>
        <taxon>Alphaproteobacteria</taxon>
        <taxon>Rhodobacterales</taxon>
        <taxon>Paracoccaceae</taxon>
        <taxon>Gemmobacter</taxon>
    </lineage>
</organism>
<comment type="caution">
    <text evidence="1">The sequence shown here is derived from an EMBL/GenBank/DDBJ whole genome shotgun (WGS) entry which is preliminary data.</text>
</comment>
<name>A0ABU8BRP7_9RHOB</name>
<evidence type="ECO:0000313" key="1">
    <source>
        <dbReference type="EMBL" id="MEH7827367.1"/>
    </source>
</evidence>
<accession>A0ABU8BRP7</accession>
<dbReference type="Gene3D" id="3.90.550.20">
    <property type="match status" value="1"/>
</dbReference>
<dbReference type="InterPro" id="IPR007577">
    <property type="entry name" value="GlycoTrfase_DXD_sugar-bd_CS"/>
</dbReference>
<dbReference type="RefSeq" id="WP_335420093.1">
    <property type="nucleotide sequence ID" value="NZ_JBALHR010000002.1"/>
</dbReference>
<sequence>MTRWEATGWAVFLRYRGPLPGQPVARIMQFWDRAEPPADVARAMAGWVHLGPVVRRFDAAHAGRFIARVAGADAARDFAALWHPALQSDLFRLYWLLETGGAYIDADGLAQPGAAALLAQAAGGGMVAAAMTRLPRAVAINGVLVAPKVDPLIADWLAEALRRIHDRPGGPIFWLTGPGCLTELLWARGSTSTGPVPLPLAALDQAFRQLDAGYKQTDANWRVAEHRAGLSDAADIRRLFPQKT</sequence>
<dbReference type="Proteomes" id="UP001431963">
    <property type="component" value="Unassembled WGS sequence"/>
</dbReference>
<evidence type="ECO:0000313" key="2">
    <source>
        <dbReference type="Proteomes" id="UP001431963"/>
    </source>
</evidence>
<reference evidence="1" key="1">
    <citation type="submission" date="2024-02" db="EMBL/GenBank/DDBJ databases">
        <title>Genome sequences of strain Gemmobacter sp. JM10B15.</title>
        <authorList>
            <person name="Zhang M."/>
        </authorList>
    </citation>
    <scope>NUCLEOTIDE SEQUENCE</scope>
    <source>
        <strain evidence="1">JM10B15</strain>
    </source>
</reference>
<keyword evidence="2" id="KW-1185">Reference proteome</keyword>
<dbReference type="EMBL" id="JBALHR010000002">
    <property type="protein sequence ID" value="MEH7827367.1"/>
    <property type="molecule type" value="Genomic_DNA"/>
</dbReference>